<evidence type="ECO:0000313" key="4">
    <source>
        <dbReference type="Proteomes" id="UP000659344"/>
    </source>
</evidence>
<protein>
    <recommendedName>
        <fullName evidence="5">FAD/FMN-containing dehydrogenase</fullName>
    </recommendedName>
</protein>
<keyword evidence="2" id="KW-0732">Signal</keyword>
<proteinExistence type="predicted"/>
<organism evidence="3 4">
    <name type="scientific">Paenibacillus segetis</name>
    <dbReference type="NCBI Taxonomy" id="1325360"/>
    <lineage>
        <taxon>Bacteria</taxon>
        <taxon>Bacillati</taxon>
        <taxon>Bacillota</taxon>
        <taxon>Bacilli</taxon>
        <taxon>Bacillales</taxon>
        <taxon>Paenibacillaceae</taxon>
        <taxon>Paenibacillus</taxon>
    </lineage>
</organism>
<comment type="caution">
    <text evidence="3">The sequence shown here is derived from an EMBL/GenBank/DDBJ whole genome shotgun (WGS) entry which is preliminary data.</text>
</comment>
<feature type="region of interest" description="Disordered" evidence="1">
    <location>
        <begin position="65"/>
        <end position="84"/>
    </location>
</feature>
<sequence length="84" mass="9495">MKKKLIVSLSVIALTMSIGTAVIAAGNNEGNYNNYEDMLPHMQQVHPDLNEKQLNDMYNNCHNNTDVKKQNSNAQNMMHSRGMM</sequence>
<evidence type="ECO:0000256" key="1">
    <source>
        <dbReference type="SAM" id="MobiDB-lite"/>
    </source>
</evidence>
<accession>A0ABQ1YDS4</accession>
<evidence type="ECO:0008006" key="5">
    <source>
        <dbReference type="Google" id="ProtNLM"/>
    </source>
</evidence>
<gene>
    <name evidence="3" type="ORF">GCM10008013_19730</name>
</gene>
<feature type="compositionally biased region" description="Polar residues" evidence="1">
    <location>
        <begin position="65"/>
        <end position="78"/>
    </location>
</feature>
<dbReference type="EMBL" id="BMFT01000001">
    <property type="protein sequence ID" value="GGH21689.1"/>
    <property type="molecule type" value="Genomic_DNA"/>
</dbReference>
<dbReference type="RefSeq" id="WP_188538183.1">
    <property type="nucleotide sequence ID" value="NZ_BMFT01000001.1"/>
</dbReference>
<keyword evidence="4" id="KW-1185">Reference proteome</keyword>
<reference evidence="4" key="1">
    <citation type="journal article" date="2019" name="Int. J. Syst. Evol. Microbiol.">
        <title>The Global Catalogue of Microorganisms (GCM) 10K type strain sequencing project: providing services to taxonomists for standard genome sequencing and annotation.</title>
        <authorList>
            <consortium name="The Broad Institute Genomics Platform"/>
            <consortium name="The Broad Institute Genome Sequencing Center for Infectious Disease"/>
            <person name="Wu L."/>
            <person name="Ma J."/>
        </authorList>
    </citation>
    <scope>NUCLEOTIDE SEQUENCE [LARGE SCALE GENOMIC DNA]</scope>
    <source>
        <strain evidence="4">CGMCC 1.12769</strain>
    </source>
</reference>
<dbReference type="Proteomes" id="UP000659344">
    <property type="component" value="Unassembled WGS sequence"/>
</dbReference>
<evidence type="ECO:0000256" key="2">
    <source>
        <dbReference type="SAM" id="SignalP"/>
    </source>
</evidence>
<evidence type="ECO:0000313" key="3">
    <source>
        <dbReference type="EMBL" id="GGH21689.1"/>
    </source>
</evidence>
<feature type="chain" id="PRO_5045395574" description="FAD/FMN-containing dehydrogenase" evidence="2">
    <location>
        <begin position="25"/>
        <end position="84"/>
    </location>
</feature>
<name>A0ABQ1YDS4_9BACL</name>
<feature type="signal peptide" evidence="2">
    <location>
        <begin position="1"/>
        <end position="24"/>
    </location>
</feature>